<evidence type="ECO:0000259" key="2">
    <source>
        <dbReference type="Pfam" id="PF01551"/>
    </source>
</evidence>
<gene>
    <name evidence="3" type="ORF">J2W69_001623</name>
</gene>
<evidence type="ECO:0000313" key="3">
    <source>
        <dbReference type="EMBL" id="MDR7120685.1"/>
    </source>
</evidence>
<evidence type="ECO:0000313" key="4">
    <source>
        <dbReference type="Proteomes" id="UP001257909"/>
    </source>
</evidence>
<accession>A0ABU1VYN5</accession>
<evidence type="ECO:0000256" key="1">
    <source>
        <dbReference type="SAM" id="SignalP"/>
    </source>
</evidence>
<protein>
    <submittedName>
        <fullName evidence="3">Murein DD-endopeptidase MepM/ murein hydrolase activator NlpD</fullName>
    </submittedName>
</protein>
<dbReference type="PANTHER" id="PTHR21666">
    <property type="entry name" value="PEPTIDASE-RELATED"/>
    <property type="match status" value="1"/>
</dbReference>
<feature type="chain" id="PRO_5046471297" evidence="1">
    <location>
        <begin position="20"/>
        <end position="200"/>
    </location>
</feature>
<dbReference type="GO" id="GO:0016787">
    <property type="term" value="F:hydrolase activity"/>
    <property type="evidence" value="ECO:0007669"/>
    <property type="project" value="UniProtKB-KW"/>
</dbReference>
<dbReference type="PROSITE" id="PS51257">
    <property type="entry name" value="PROKAR_LIPOPROTEIN"/>
    <property type="match status" value="1"/>
</dbReference>
<dbReference type="InterPro" id="IPR011055">
    <property type="entry name" value="Dup_hybrid_motif"/>
</dbReference>
<dbReference type="RefSeq" id="WP_310276477.1">
    <property type="nucleotide sequence ID" value="NZ_JAVDWR010000004.1"/>
</dbReference>
<feature type="domain" description="M23ase beta-sheet core" evidence="2">
    <location>
        <begin position="66"/>
        <end position="161"/>
    </location>
</feature>
<name>A0ABU1VYN5_9GAMM</name>
<dbReference type="Pfam" id="PF01551">
    <property type="entry name" value="Peptidase_M23"/>
    <property type="match status" value="1"/>
</dbReference>
<dbReference type="EMBL" id="JAVDWR010000004">
    <property type="protein sequence ID" value="MDR7120685.1"/>
    <property type="molecule type" value="Genomic_DNA"/>
</dbReference>
<keyword evidence="1" id="KW-0732">Signal</keyword>
<reference evidence="3 4" key="1">
    <citation type="submission" date="2023-07" db="EMBL/GenBank/DDBJ databases">
        <title>Sorghum-associated microbial communities from plants grown in Nebraska, USA.</title>
        <authorList>
            <person name="Schachtman D."/>
        </authorList>
    </citation>
    <scope>NUCLEOTIDE SEQUENCE [LARGE SCALE GENOMIC DNA]</scope>
    <source>
        <strain evidence="3 4">4138</strain>
    </source>
</reference>
<proteinExistence type="predicted"/>
<dbReference type="CDD" id="cd12797">
    <property type="entry name" value="M23_peptidase"/>
    <property type="match status" value="1"/>
</dbReference>
<feature type="signal peptide" evidence="1">
    <location>
        <begin position="1"/>
        <end position="19"/>
    </location>
</feature>
<organism evidence="3 4">
    <name type="scientific">Rheinheimera soli</name>
    <dbReference type="NCBI Taxonomy" id="443616"/>
    <lineage>
        <taxon>Bacteria</taxon>
        <taxon>Pseudomonadati</taxon>
        <taxon>Pseudomonadota</taxon>
        <taxon>Gammaproteobacteria</taxon>
        <taxon>Chromatiales</taxon>
        <taxon>Chromatiaceae</taxon>
        <taxon>Rheinheimera</taxon>
    </lineage>
</organism>
<keyword evidence="4" id="KW-1185">Reference proteome</keyword>
<dbReference type="Gene3D" id="2.70.70.10">
    <property type="entry name" value="Glucose Permease (Domain IIA)"/>
    <property type="match status" value="1"/>
</dbReference>
<keyword evidence="3" id="KW-0378">Hydrolase</keyword>
<dbReference type="InterPro" id="IPR016047">
    <property type="entry name" value="M23ase_b-sheet_dom"/>
</dbReference>
<dbReference type="SUPFAM" id="SSF51261">
    <property type="entry name" value="Duplicated hybrid motif"/>
    <property type="match status" value="1"/>
</dbReference>
<sequence length="200" mass="21736">MKKLFIINALILTSTMACAQPEMDCDLYPDQQSSPYLLPYQVGEAFPVVVSTGHYRASNQGVGLYAIDFDMPIGTKIVASRAGEVVAVRETFHDGNGKDLEENYVFIRHSDGTIARYFHLTHNGALVNEGDKVKAGDLIAISGDTGQTLSQHLHFDVQQCGPNLPPGYNKLPCGQTIPVTFKNTSSHSCGLEEGVSYKAL</sequence>
<comment type="caution">
    <text evidence="3">The sequence shown here is derived from an EMBL/GenBank/DDBJ whole genome shotgun (WGS) entry which is preliminary data.</text>
</comment>
<dbReference type="PANTHER" id="PTHR21666:SF294">
    <property type="entry name" value="PEPTIDASE M23"/>
    <property type="match status" value="1"/>
</dbReference>
<dbReference type="InterPro" id="IPR050570">
    <property type="entry name" value="Cell_wall_metabolism_enzyme"/>
</dbReference>
<dbReference type="Proteomes" id="UP001257909">
    <property type="component" value="Unassembled WGS sequence"/>
</dbReference>